<dbReference type="Gene3D" id="1.20.1250.20">
    <property type="entry name" value="MFS general substrate transporter like domains"/>
    <property type="match status" value="2"/>
</dbReference>
<feature type="transmembrane region" description="Helical" evidence="7">
    <location>
        <begin position="508"/>
        <end position="526"/>
    </location>
</feature>
<dbReference type="SUPFAM" id="SSF103473">
    <property type="entry name" value="MFS general substrate transporter"/>
    <property type="match status" value="1"/>
</dbReference>
<evidence type="ECO:0000256" key="6">
    <source>
        <dbReference type="ARBA" id="ARBA00023136"/>
    </source>
</evidence>
<dbReference type="PROSITE" id="PS50850">
    <property type="entry name" value="MFS"/>
    <property type="match status" value="1"/>
</dbReference>
<feature type="transmembrane region" description="Helical" evidence="7">
    <location>
        <begin position="78"/>
        <end position="96"/>
    </location>
</feature>
<comment type="caution">
    <text evidence="9">The sequence shown here is derived from an EMBL/GenBank/DDBJ whole genome shotgun (WGS) entry which is preliminary data.</text>
</comment>
<gene>
    <name evidence="9" type="ORF">HMPREF0682_2741</name>
</gene>
<reference evidence="9" key="1">
    <citation type="submission" date="2013-08" db="EMBL/GenBank/DDBJ databases">
        <authorList>
            <person name="Durkin A.S."/>
            <person name="Haft D.R."/>
            <person name="McCorrison J."/>
            <person name="Torralba M."/>
            <person name="Gillis M."/>
            <person name="Haft D.H."/>
            <person name="Methe B."/>
            <person name="Sutton G."/>
            <person name="Nelson K.E."/>
        </authorList>
    </citation>
    <scope>NUCLEOTIDE SEQUENCE [LARGE SCALE GENOMIC DNA]</scope>
    <source>
        <strain evidence="9">F0233</strain>
    </source>
</reference>
<dbReference type="GO" id="GO:0022857">
    <property type="term" value="F:transmembrane transporter activity"/>
    <property type="evidence" value="ECO:0007669"/>
    <property type="project" value="InterPro"/>
</dbReference>
<dbReference type="PANTHER" id="PTHR48020">
    <property type="entry name" value="PROTON MYO-INOSITOL COTRANSPORTER"/>
    <property type="match status" value="1"/>
</dbReference>
<keyword evidence="3" id="KW-0813">Transport</keyword>
<dbReference type="InterPro" id="IPR003663">
    <property type="entry name" value="Sugar/inositol_transpt"/>
</dbReference>
<dbReference type="GO" id="GO:0005886">
    <property type="term" value="C:plasma membrane"/>
    <property type="evidence" value="ECO:0007669"/>
    <property type="project" value="UniProtKB-SubCell"/>
</dbReference>
<evidence type="ECO:0000259" key="8">
    <source>
        <dbReference type="PROSITE" id="PS50850"/>
    </source>
</evidence>
<dbReference type="InterPro" id="IPR050814">
    <property type="entry name" value="Myo-inositol_Transporter"/>
</dbReference>
<feature type="transmembrane region" description="Helical" evidence="7">
    <location>
        <begin position="30"/>
        <end position="58"/>
    </location>
</feature>
<evidence type="ECO:0000313" key="9">
    <source>
        <dbReference type="EMBL" id="ERK55176.1"/>
    </source>
</evidence>
<evidence type="ECO:0000256" key="3">
    <source>
        <dbReference type="ARBA" id="ARBA00022448"/>
    </source>
</evidence>
<comment type="subcellular location">
    <subcellularLocation>
        <location evidence="1">Cell membrane</location>
        <topology evidence="1">Multi-pass membrane protein</topology>
    </subcellularLocation>
</comment>
<protein>
    <submittedName>
        <fullName evidence="9">Transporter, major facilitator family protein</fullName>
    </submittedName>
</protein>
<feature type="transmembrane region" description="Helical" evidence="7">
    <location>
        <begin position="245"/>
        <end position="263"/>
    </location>
</feature>
<keyword evidence="10" id="KW-1185">Reference proteome</keyword>
<evidence type="ECO:0000256" key="4">
    <source>
        <dbReference type="ARBA" id="ARBA00022692"/>
    </source>
</evidence>
<evidence type="ECO:0000256" key="7">
    <source>
        <dbReference type="SAM" id="Phobius"/>
    </source>
</evidence>
<evidence type="ECO:0000313" key="10">
    <source>
        <dbReference type="Proteomes" id="UP000017052"/>
    </source>
</evidence>
<dbReference type="GeneID" id="95360974"/>
<evidence type="ECO:0000256" key="5">
    <source>
        <dbReference type="ARBA" id="ARBA00022989"/>
    </source>
</evidence>
<feature type="transmembrane region" description="Helical" evidence="7">
    <location>
        <begin position="165"/>
        <end position="187"/>
    </location>
</feature>
<dbReference type="InterPro" id="IPR005829">
    <property type="entry name" value="Sugar_transporter_CS"/>
</dbReference>
<keyword evidence="4 7" id="KW-0812">Transmembrane</keyword>
<feature type="transmembrane region" description="Helical" evidence="7">
    <location>
        <begin position="132"/>
        <end position="153"/>
    </location>
</feature>
<organism evidence="9 10">
    <name type="scientific">Propionibacterium acidifaciens F0233</name>
    <dbReference type="NCBI Taxonomy" id="553198"/>
    <lineage>
        <taxon>Bacteria</taxon>
        <taxon>Bacillati</taxon>
        <taxon>Actinomycetota</taxon>
        <taxon>Actinomycetes</taxon>
        <taxon>Propionibacteriales</taxon>
        <taxon>Propionibacteriaceae</taxon>
        <taxon>Propionibacterium</taxon>
    </lineage>
</organism>
<dbReference type="InterPro" id="IPR020846">
    <property type="entry name" value="MFS_dom"/>
</dbReference>
<evidence type="ECO:0000256" key="1">
    <source>
        <dbReference type="ARBA" id="ARBA00004651"/>
    </source>
</evidence>
<dbReference type="InterPro" id="IPR036259">
    <property type="entry name" value="MFS_trans_sf"/>
</dbReference>
<dbReference type="Proteomes" id="UP000017052">
    <property type="component" value="Unassembled WGS sequence"/>
</dbReference>
<dbReference type="PROSITE" id="PS00216">
    <property type="entry name" value="SUGAR_TRANSPORT_1"/>
    <property type="match status" value="1"/>
</dbReference>
<accession>U2QFF8</accession>
<dbReference type="Pfam" id="PF00083">
    <property type="entry name" value="Sugar_tr"/>
    <property type="match status" value="2"/>
</dbReference>
<sequence>MSHPPETDPTRTQIDELVTQTPASGRRHSVAFVAVVAVVATLGSLLFGYDTGVIAGALPYMYMPHAAGGLGINSFEEGLVGGILLIGCAFGAFFGGRLSDRYGRRHNILLLAVVFFVGAMACTFSPNLRALYPARFVLGFAVGGASATVPVYLAETAPKRIRGTLVGVDQLMIVTGQFLAFAMNAIIARGITGGPEARVSTVDPGTSVTINGVRTTIEAGQCYTWDALQQVADAVTIDGGNGNTWRYMLVICSIPAIALWIGMRMMPESSRWYAVNRRIPEAIGVLKRVRDESKDGSIADEVSEMIEVNRREAAITKWGLGQVFRTPWTRRVLVIGCFIGIFNQTTGVNTMMYYAPKVLQAAGFATEDAIVLDVLTGLASVIGSALGLWLLARFSRRRVIIGGTIGLTVMLWAMTAVFLLGINPHLDDSGNVTSGMPPLVPYLVVIVIVVFMLFMQAGNAPGTWVIMSELFPARMRGAAMGFAVLCIWISNAIITFAFPSMMSRLGPVATYLVFALINVVAVVYMYRKVPETKYASLEELEEQFQQRYA</sequence>
<keyword evidence="5 7" id="KW-1133">Transmembrane helix</keyword>
<dbReference type="RefSeq" id="WP_021797665.1">
    <property type="nucleotide sequence ID" value="NZ_ACVN02000192.1"/>
</dbReference>
<dbReference type="PANTHER" id="PTHR48020:SF12">
    <property type="entry name" value="PROTON MYO-INOSITOL COTRANSPORTER"/>
    <property type="match status" value="1"/>
</dbReference>
<dbReference type="PROSITE" id="PS00217">
    <property type="entry name" value="SUGAR_TRANSPORT_2"/>
    <property type="match status" value="1"/>
</dbReference>
<feature type="domain" description="Major facilitator superfamily (MFS) profile" evidence="8">
    <location>
        <begin position="36"/>
        <end position="533"/>
    </location>
</feature>
<evidence type="ECO:0000256" key="2">
    <source>
        <dbReference type="ARBA" id="ARBA00010992"/>
    </source>
</evidence>
<feature type="transmembrane region" description="Helical" evidence="7">
    <location>
        <begin position="442"/>
        <end position="466"/>
    </location>
</feature>
<dbReference type="EMBL" id="ACVN02000192">
    <property type="protein sequence ID" value="ERK55176.1"/>
    <property type="molecule type" value="Genomic_DNA"/>
</dbReference>
<feature type="transmembrane region" description="Helical" evidence="7">
    <location>
        <begin position="374"/>
        <end position="392"/>
    </location>
</feature>
<dbReference type="OrthoDB" id="4008739at2"/>
<proteinExistence type="inferred from homology"/>
<dbReference type="InterPro" id="IPR005828">
    <property type="entry name" value="MFS_sugar_transport-like"/>
</dbReference>
<comment type="similarity">
    <text evidence="2">Belongs to the major facilitator superfamily. Sugar transporter (TC 2.A.1.1) family.</text>
</comment>
<feature type="transmembrane region" description="Helical" evidence="7">
    <location>
        <begin position="399"/>
        <end position="422"/>
    </location>
</feature>
<feature type="transmembrane region" description="Helical" evidence="7">
    <location>
        <begin position="108"/>
        <end position="126"/>
    </location>
</feature>
<dbReference type="AlphaFoldDB" id="U2QFF8"/>
<feature type="transmembrane region" description="Helical" evidence="7">
    <location>
        <begin position="478"/>
        <end position="502"/>
    </location>
</feature>
<feature type="transmembrane region" description="Helical" evidence="7">
    <location>
        <begin position="332"/>
        <end position="354"/>
    </location>
</feature>
<keyword evidence="6 7" id="KW-0472">Membrane</keyword>
<name>U2QFF8_9ACTN</name>
<dbReference type="PRINTS" id="PR00171">
    <property type="entry name" value="SUGRTRNSPORT"/>
</dbReference>